<dbReference type="InterPro" id="IPR012910">
    <property type="entry name" value="Plug_dom"/>
</dbReference>
<evidence type="ECO:0000259" key="12">
    <source>
        <dbReference type="Pfam" id="PF00593"/>
    </source>
</evidence>
<dbReference type="Gene3D" id="2.170.130.10">
    <property type="entry name" value="TonB-dependent receptor, plug domain"/>
    <property type="match status" value="1"/>
</dbReference>
<gene>
    <name evidence="14" type="ORF">J2W55_004940</name>
</gene>
<dbReference type="InterPro" id="IPR039426">
    <property type="entry name" value="TonB-dep_rcpt-like"/>
</dbReference>
<evidence type="ECO:0000256" key="5">
    <source>
        <dbReference type="ARBA" id="ARBA00022729"/>
    </source>
</evidence>
<evidence type="ECO:0000256" key="3">
    <source>
        <dbReference type="ARBA" id="ARBA00022452"/>
    </source>
</evidence>
<sequence>MLKNIITLITPLFACIQVKAQATLKRDTTHLIKEVVISYQADKLTPITFQNISGKDLKAKSTGQEPSYLLSETPSITVYSDAGSTQGYSYFRMRGIDQTRINISLDGVPLNEPEDQGAYFSNYPDIMNSVSKIQIQRGIGTSKNGVGSYGGSVQLFSPNLYDSTYTTIGLGYGSFNSHRIFGEYNSGMKNYKAFYVRASQVYSNGYKYNSSNNSQSVFMSGELIADKSIFKINALVGHQQNQLAWLGVSEALIAQDRRTNADENERDNFTQALIQLQHSWHPNSTSSIQSSVYYTFLHGNNDFNPNSFLGLPSTNELYNYAFQSNLIGLFSNYTFSKKSFNWTTGIHGNIYDRRHIGSEKTLGQLYENTGNKNEFSVFTKADYTINKLTLFADIQARYASFVYRGDVPLNKLDWHFINPKAGLSFAVNNHATLYYSIGRTGREPTRNDMFEGNDNLLADASGQAAIASTNPEYVVDQELGLRHQSGTINFNLNFYYMSFKNEIVLNGQLGPNGLALTNEVDRSYRTGAELNINYKVNDNIHLINNSSYNYSRIKEQTQAFAPILIPPVIINQEVTYSRKSYLIGLSARYQDRSFINFANSAQVNQYVTLNARVQYDIKAFQFGIFVNNITNTKYFNDGYVDTDGTKKYFVQSPTNFYTSVKYTF</sequence>
<evidence type="ECO:0000313" key="15">
    <source>
        <dbReference type="Proteomes" id="UP001247620"/>
    </source>
</evidence>
<dbReference type="PANTHER" id="PTHR30069:SF29">
    <property type="entry name" value="HEMOGLOBIN AND HEMOGLOBIN-HAPTOGLOBIN-BINDING PROTEIN 1-RELATED"/>
    <property type="match status" value="1"/>
</dbReference>
<comment type="subcellular location">
    <subcellularLocation>
        <location evidence="1 10">Cell outer membrane</location>
        <topology evidence="1 10">Multi-pass membrane protein</topology>
    </subcellularLocation>
</comment>
<evidence type="ECO:0000313" key="14">
    <source>
        <dbReference type="EMBL" id="MDR6945072.1"/>
    </source>
</evidence>
<dbReference type="PANTHER" id="PTHR30069">
    <property type="entry name" value="TONB-DEPENDENT OUTER MEMBRANE RECEPTOR"/>
    <property type="match status" value="1"/>
</dbReference>
<evidence type="ECO:0000256" key="9">
    <source>
        <dbReference type="ARBA" id="ARBA00023237"/>
    </source>
</evidence>
<dbReference type="Pfam" id="PF07715">
    <property type="entry name" value="Plug"/>
    <property type="match status" value="1"/>
</dbReference>
<dbReference type="Proteomes" id="UP001247620">
    <property type="component" value="Unassembled WGS sequence"/>
</dbReference>
<feature type="domain" description="TonB-dependent receptor-like beta-barrel" evidence="12">
    <location>
        <begin position="255"/>
        <end position="629"/>
    </location>
</feature>
<keyword evidence="8 14" id="KW-0675">Receptor</keyword>
<evidence type="ECO:0000259" key="13">
    <source>
        <dbReference type="Pfam" id="PF07715"/>
    </source>
</evidence>
<keyword evidence="2 10" id="KW-0813">Transport</keyword>
<keyword evidence="4 10" id="KW-0812">Transmembrane</keyword>
<evidence type="ECO:0000256" key="7">
    <source>
        <dbReference type="ARBA" id="ARBA00023136"/>
    </source>
</evidence>
<comment type="similarity">
    <text evidence="10 11">Belongs to the TonB-dependent receptor family.</text>
</comment>
<dbReference type="InterPro" id="IPR037066">
    <property type="entry name" value="Plug_dom_sf"/>
</dbReference>
<keyword evidence="5" id="KW-0732">Signal</keyword>
<reference evidence="14 15" key="1">
    <citation type="submission" date="2023-07" db="EMBL/GenBank/DDBJ databases">
        <title>Sorghum-associated microbial communities from plants grown in Nebraska, USA.</title>
        <authorList>
            <person name="Schachtman D."/>
        </authorList>
    </citation>
    <scope>NUCLEOTIDE SEQUENCE [LARGE SCALE GENOMIC DNA]</scope>
    <source>
        <strain evidence="14 15">3262</strain>
    </source>
</reference>
<dbReference type="Pfam" id="PF00593">
    <property type="entry name" value="TonB_dep_Rec_b-barrel"/>
    <property type="match status" value="1"/>
</dbReference>
<keyword evidence="3 10" id="KW-1134">Transmembrane beta strand</keyword>
<organism evidence="14 15">
    <name type="scientific">Mucilaginibacter pocheonensis</name>
    <dbReference type="NCBI Taxonomy" id="398050"/>
    <lineage>
        <taxon>Bacteria</taxon>
        <taxon>Pseudomonadati</taxon>
        <taxon>Bacteroidota</taxon>
        <taxon>Sphingobacteriia</taxon>
        <taxon>Sphingobacteriales</taxon>
        <taxon>Sphingobacteriaceae</taxon>
        <taxon>Mucilaginibacter</taxon>
    </lineage>
</organism>
<dbReference type="InterPro" id="IPR000531">
    <property type="entry name" value="Beta-barrel_TonB"/>
</dbReference>
<comment type="caution">
    <text evidence="14">The sequence shown here is derived from an EMBL/GenBank/DDBJ whole genome shotgun (WGS) entry which is preliminary data.</text>
</comment>
<keyword evidence="15" id="KW-1185">Reference proteome</keyword>
<evidence type="ECO:0000256" key="8">
    <source>
        <dbReference type="ARBA" id="ARBA00023170"/>
    </source>
</evidence>
<protein>
    <submittedName>
        <fullName evidence="14">Iron complex outermembrane receptor protein</fullName>
    </submittedName>
</protein>
<accession>A0ABU1TI41</accession>
<evidence type="ECO:0000256" key="1">
    <source>
        <dbReference type="ARBA" id="ARBA00004571"/>
    </source>
</evidence>
<evidence type="ECO:0000256" key="10">
    <source>
        <dbReference type="PROSITE-ProRule" id="PRU01360"/>
    </source>
</evidence>
<dbReference type="PROSITE" id="PS52016">
    <property type="entry name" value="TONB_DEPENDENT_REC_3"/>
    <property type="match status" value="1"/>
</dbReference>
<feature type="domain" description="TonB-dependent receptor plug" evidence="13">
    <location>
        <begin position="45"/>
        <end position="151"/>
    </location>
</feature>
<evidence type="ECO:0000256" key="4">
    <source>
        <dbReference type="ARBA" id="ARBA00022692"/>
    </source>
</evidence>
<evidence type="ECO:0000256" key="11">
    <source>
        <dbReference type="RuleBase" id="RU003357"/>
    </source>
</evidence>
<evidence type="ECO:0000256" key="6">
    <source>
        <dbReference type="ARBA" id="ARBA00023077"/>
    </source>
</evidence>
<keyword evidence="9 10" id="KW-0998">Cell outer membrane</keyword>
<keyword evidence="6 11" id="KW-0798">TonB box</keyword>
<dbReference type="Gene3D" id="2.40.170.20">
    <property type="entry name" value="TonB-dependent receptor, beta-barrel domain"/>
    <property type="match status" value="1"/>
</dbReference>
<dbReference type="InterPro" id="IPR036942">
    <property type="entry name" value="Beta-barrel_TonB_sf"/>
</dbReference>
<dbReference type="RefSeq" id="WP_310102422.1">
    <property type="nucleotide sequence ID" value="NZ_JAVDUU010000005.1"/>
</dbReference>
<dbReference type="SUPFAM" id="SSF56935">
    <property type="entry name" value="Porins"/>
    <property type="match status" value="1"/>
</dbReference>
<evidence type="ECO:0000256" key="2">
    <source>
        <dbReference type="ARBA" id="ARBA00022448"/>
    </source>
</evidence>
<dbReference type="EMBL" id="JAVDUU010000005">
    <property type="protein sequence ID" value="MDR6945072.1"/>
    <property type="molecule type" value="Genomic_DNA"/>
</dbReference>
<proteinExistence type="inferred from homology"/>
<keyword evidence="7 10" id="KW-0472">Membrane</keyword>
<name>A0ABU1TI41_9SPHI</name>